<accession>A0AAW5IAB9</accession>
<dbReference type="EMBL" id="JANDWU010000012">
    <property type="protein sequence ID" value="MCP9549387.1"/>
    <property type="molecule type" value="Genomic_DNA"/>
</dbReference>
<proteinExistence type="predicted"/>
<comment type="caution">
    <text evidence="1">The sequence shown here is derived from an EMBL/GenBank/DDBJ whole genome shotgun (WGS) entry which is preliminary data.</text>
</comment>
<gene>
    <name evidence="1" type="ORF">NNC68_07865</name>
</gene>
<name>A0AAW5IAB9_9BACT</name>
<reference evidence="1" key="1">
    <citation type="submission" date="2022-07" db="EMBL/GenBank/DDBJ databases">
        <title>Prevotella copri.</title>
        <authorList>
            <person name="Yang C."/>
        </authorList>
    </citation>
    <scope>NUCLEOTIDE SEQUENCE</scope>
    <source>
        <strain evidence="1">HF1805</strain>
    </source>
</reference>
<protein>
    <submittedName>
        <fullName evidence="1">Uncharacterized protein</fullName>
    </submittedName>
</protein>
<dbReference type="AlphaFoldDB" id="A0AAW5IAB9"/>
<dbReference type="RefSeq" id="WP_254970063.1">
    <property type="nucleotide sequence ID" value="NZ_JANDWU010000012.1"/>
</dbReference>
<organism evidence="1 2">
    <name type="scientific">Segatella copri</name>
    <dbReference type="NCBI Taxonomy" id="165179"/>
    <lineage>
        <taxon>Bacteria</taxon>
        <taxon>Pseudomonadati</taxon>
        <taxon>Bacteroidota</taxon>
        <taxon>Bacteroidia</taxon>
        <taxon>Bacteroidales</taxon>
        <taxon>Prevotellaceae</taxon>
        <taxon>Segatella</taxon>
    </lineage>
</organism>
<evidence type="ECO:0000313" key="2">
    <source>
        <dbReference type="Proteomes" id="UP001205506"/>
    </source>
</evidence>
<evidence type="ECO:0000313" key="1">
    <source>
        <dbReference type="EMBL" id="MCP9549387.1"/>
    </source>
</evidence>
<dbReference type="Proteomes" id="UP001205506">
    <property type="component" value="Unassembled WGS sequence"/>
</dbReference>
<sequence>MNNIQNYKKAIIKLDDEEVVREYNVQKDAENLEKIKAVEIELSYRGINI</sequence>